<reference evidence="6 7" key="1">
    <citation type="submission" date="2016-10" db="EMBL/GenBank/DDBJ databases">
        <authorList>
            <person name="de Groot N.N."/>
        </authorList>
    </citation>
    <scope>NUCLEOTIDE SEQUENCE [LARGE SCALE GENOMIC DNA]</scope>
    <source>
        <strain evidence="6 7">DSM 12992</strain>
    </source>
</reference>
<dbReference type="RefSeq" id="WP_090091712.1">
    <property type="nucleotide sequence ID" value="NZ_FOMG01000016.1"/>
</dbReference>
<comment type="similarity">
    <text evidence="2">Belongs to the methyl-accepting chemotaxis (MCP) protein family.</text>
</comment>
<dbReference type="InterPro" id="IPR004089">
    <property type="entry name" value="MCPsignal_dom"/>
</dbReference>
<keyword evidence="7" id="KW-1185">Reference proteome</keyword>
<dbReference type="GO" id="GO:0016020">
    <property type="term" value="C:membrane"/>
    <property type="evidence" value="ECO:0007669"/>
    <property type="project" value="InterPro"/>
</dbReference>
<accession>A0A1I1NQW0</accession>
<dbReference type="Pfam" id="PF00015">
    <property type="entry name" value="MCPsignal"/>
    <property type="match status" value="1"/>
</dbReference>
<dbReference type="PANTHER" id="PTHR32089:SF112">
    <property type="entry name" value="LYSOZYME-LIKE PROTEIN-RELATED"/>
    <property type="match status" value="1"/>
</dbReference>
<feature type="transmembrane region" description="Helical" evidence="4">
    <location>
        <begin position="127"/>
        <end position="146"/>
    </location>
</feature>
<dbReference type="AlphaFoldDB" id="A0A1I1NQW0"/>
<dbReference type="PANTHER" id="PTHR32089">
    <property type="entry name" value="METHYL-ACCEPTING CHEMOTAXIS PROTEIN MCPB"/>
    <property type="match status" value="1"/>
</dbReference>
<dbReference type="Proteomes" id="UP000199263">
    <property type="component" value="Unassembled WGS sequence"/>
</dbReference>
<evidence type="ECO:0000313" key="6">
    <source>
        <dbReference type="EMBL" id="SFD00019.1"/>
    </source>
</evidence>
<keyword evidence="4" id="KW-0812">Transmembrane</keyword>
<gene>
    <name evidence="6" type="ORF">SAMN05421842_11650</name>
</gene>
<keyword evidence="1 3" id="KW-0807">Transducer</keyword>
<name>A0A1I1NQW0_9CLOT</name>
<sequence length="505" mass="57078">MLKEKKEGNCEESLDETSIKRVNNFLLRIFYLIYFFVDISYIIGYFTQTNDLNVLIIVVAISLMAILVLNYFKKKGDNNQFKYSIIICVFVMYIYAIFMDLTPIMSLSILPVLVALISYYDRKLIKVTGVAVLIINLVRIFYSVFYMNLNSVNNVNDYQIQILCIILTLYTTSKVTELIKRFNMEQIENIKQGQAKKEKVANEIIDVANILSNNILEISKIMDEIVEASNSTNHAVDQIATGASNTTDSIQEQLNLTMNIQKDISNTSEISNKMINYALDTKSGIENSIKIMNELMKKNELVNKDNISVYTNISELKVMVNEINKITTIIMSISEQTNLLALNAAIEAARAGETGRGFSVVAEEIRKLAEQSKNSIDEITSITAELNNKSDISVNSVNKLKEASNEQNNIIQQTRDTFYDMSEKIRYVDDSIVNVNNKISNILSSSNKINERINDLSAISEQTTASSQEANSMTIQNIEELSSAMQLIDKINENVEKIKDLKNAI</sequence>
<protein>
    <submittedName>
        <fullName evidence="6">Methyl-accepting chemotaxis protein</fullName>
    </submittedName>
</protein>
<evidence type="ECO:0000256" key="1">
    <source>
        <dbReference type="ARBA" id="ARBA00023224"/>
    </source>
</evidence>
<keyword evidence="4" id="KW-0472">Membrane</keyword>
<dbReference type="STRING" id="119641.SAMN05421842_11650"/>
<feature type="domain" description="Methyl-accepting transducer" evidence="5">
    <location>
        <begin position="221"/>
        <end position="471"/>
    </location>
</feature>
<dbReference type="GO" id="GO:0007165">
    <property type="term" value="P:signal transduction"/>
    <property type="evidence" value="ECO:0007669"/>
    <property type="project" value="UniProtKB-KW"/>
</dbReference>
<evidence type="ECO:0000256" key="4">
    <source>
        <dbReference type="SAM" id="Phobius"/>
    </source>
</evidence>
<feature type="transmembrane region" description="Helical" evidence="4">
    <location>
        <begin position="25"/>
        <end position="46"/>
    </location>
</feature>
<evidence type="ECO:0000256" key="2">
    <source>
        <dbReference type="ARBA" id="ARBA00029447"/>
    </source>
</evidence>
<dbReference type="GO" id="GO:0004888">
    <property type="term" value="F:transmembrane signaling receptor activity"/>
    <property type="evidence" value="ECO:0007669"/>
    <property type="project" value="InterPro"/>
</dbReference>
<dbReference type="Gene3D" id="1.10.287.950">
    <property type="entry name" value="Methyl-accepting chemotaxis protein"/>
    <property type="match status" value="1"/>
</dbReference>
<keyword evidence="4" id="KW-1133">Transmembrane helix</keyword>
<dbReference type="GO" id="GO:0006935">
    <property type="term" value="P:chemotaxis"/>
    <property type="evidence" value="ECO:0007669"/>
    <property type="project" value="InterPro"/>
</dbReference>
<organism evidence="6 7">
    <name type="scientific">Clostridium uliginosum</name>
    <dbReference type="NCBI Taxonomy" id="119641"/>
    <lineage>
        <taxon>Bacteria</taxon>
        <taxon>Bacillati</taxon>
        <taxon>Bacillota</taxon>
        <taxon>Clostridia</taxon>
        <taxon>Eubacteriales</taxon>
        <taxon>Clostridiaceae</taxon>
        <taxon>Clostridium</taxon>
    </lineage>
</organism>
<evidence type="ECO:0000256" key="3">
    <source>
        <dbReference type="PROSITE-ProRule" id="PRU00284"/>
    </source>
</evidence>
<dbReference type="SUPFAM" id="SSF58104">
    <property type="entry name" value="Methyl-accepting chemotaxis protein (MCP) signaling domain"/>
    <property type="match status" value="1"/>
</dbReference>
<dbReference type="PROSITE" id="PS50111">
    <property type="entry name" value="CHEMOTAXIS_TRANSDUC_2"/>
    <property type="match status" value="1"/>
</dbReference>
<evidence type="ECO:0000313" key="7">
    <source>
        <dbReference type="Proteomes" id="UP000199263"/>
    </source>
</evidence>
<feature type="transmembrane region" description="Helical" evidence="4">
    <location>
        <begin position="81"/>
        <end position="98"/>
    </location>
</feature>
<feature type="transmembrane region" description="Helical" evidence="4">
    <location>
        <begin position="52"/>
        <end position="72"/>
    </location>
</feature>
<proteinExistence type="inferred from homology"/>
<evidence type="ECO:0000259" key="5">
    <source>
        <dbReference type="PROSITE" id="PS50111"/>
    </source>
</evidence>
<dbReference type="SMART" id="SM00283">
    <property type="entry name" value="MA"/>
    <property type="match status" value="1"/>
</dbReference>
<dbReference type="InterPro" id="IPR004090">
    <property type="entry name" value="Chemotax_Me-accpt_rcpt"/>
</dbReference>
<dbReference type="PRINTS" id="PR00260">
    <property type="entry name" value="CHEMTRNSDUCR"/>
</dbReference>
<dbReference type="EMBL" id="FOMG01000016">
    <property type="protein sequence ID" value="SFD00019.1"/>
    <property type="molecule type" value="Genomic_DNA"/>
</dbReference>